<dbReference type="PANTHER" id="PTHR34148:SF1">
    <property type="entry name" value="ADENOSYLCOBINAMIDE-GDP RIBAZOLETRANSFERASE"/>
    <property type="match status" value="1"/>
</dbReference>
<dbReference type="OrthoDB" id="9794223at2"/>
<sequence length="272" mass="28903">MSGKAHLVEGEHQLALIEGPLTALSLVTIIPVRTNTTFDRITGGRILASLPFVGAIVGLLGLALISTGLLLHLSATLIAVTVVVCWQLFNRFMHLDGLSDVADALGSYAPAKKAQEILADPHLGLIGGASAVLVLFIQIFSLSTLIESQWYLLIVPAAIASRIGALIGCHQKFSPMKPTGFAALMVGTVRSWWIITWILLSIALGYVLLPAVFIWLIFSIIGALVITVCAARHCARRFGGLNGDTNGFLIMLTESVILFFLACCASAVTIAV</sequence>
<dbReference type="Pfam" id="PF02654">
    <property type="entry name" value="CobS"/>
    <property type="match status" value="1"/>
</dbReference>
<evidence type="ECO:0000256" key="2">
    <source>
        <dbReference type="ARBA" id="ARBA00004651"/>
    </source>
</evidence>
<dbReference type="GO" id="GO:0009236">
    <property type="term" value="P:cobalamin biosynthetic process"/>
    <property type="evidence" value="ECO:0007669"/>
    <property type="project" value="UniProtKB-UniRule"/>
</dbReference>
<dbReference type="GO" id="GO:0008818">
    <property type="term" value="F:cobalamin 5'-phosphate synthase activity"/>
    <property type="evidence" value="ECO:0007669"/>
    <property type="project" value="UniProtKB-UniRule"/>
</dbReference>
<evidence type="ECO:0000256" key="12">
    <source>
        <dbReference type="ARBA" id="ARBA00022989"/>
    </source>
</evidence>
<evidence type="ECO:0000256" key="14">
    <source>
        <dbReference type="ARBA" id="ARBA00025228"/>
    </source>
</evidence>
<dbReference type="UniPathway" id="UPA00148">
    <property type="reaction ID" value="UER00238"/>
</dbReference>
<accession>A0A0F6TDX6</accession>
<evidence type="ECO:0000313" key="21">
    <source>
        <dbReference type="Proteomes" id="UP000033457"/>
    </source>
</evidence>
<keyword evidence="8 19" id="KW-0169">Cobalamin biosynthesis</keyword>
<evidence type="ECO:0000256" key="9">
    <source>
        <dbReference type="ARBA" id="ARBA00022679"/>
    </source>
</evidence>
<keyword evidence="7 19" id="KW-1003">Cell membrane</keyword>
<evidence type="ECO:0000256" key="5">
    <source>
        <dbReference type="ARBA" id="ARBA00013200"/>
    </source>
</evidence>
<evidence type="ECO:0000256" key="10">
    <source>
        <dbReference type="ARBA" id="ARBA00022692"/>
    </source>
</evidence>
<keyword evidence="13 19" id="KW-0472">Membrane</keyword>
<feature type="transmembrane region" description="Helical" evidence="19">
    <location>
        <begin position="44"/>
        <end position="65"/>
    </location>
</feature>
<keyword evidence="9 19" id="KW-0808">Transferase</keyword>
<evidence type="ECO:0000256" key="18">
    <source>
        <dbReference type="ARBA" id="ARBA00049504"/>
    </source>
</evidence>
<protein>
    <recommendedName>
        <fullName evidence="6 19">Adenosylcobinamide-GDP ribazoletransferase</fullName>
        <ecNumber evidence="5 19">2.7.8.26</ecNumber>
    </recommendedName>
    <alternativeName>
        <fullName evidence="16 19">Cobalamin synthase</fullName>
    </alternativeName>
    <alternativeName>
        <fullName evidence="15 19">Cobalamin-5'-phosphate synthase</fullName>
    </alternativeName>
</protein>
<evidence type="ECO:0000256" key="1">
    <source>
        <dbReference type="ARBA" id="ARBA00001946"/>
    </source>
</evidence>
<evidence type="ECO:0000256" key="11">
    <source>
        <dbReference type="ARBA" id="ARBA00022842"/>
    </source>
</evidence>
<dbReference type="EMBL" id="CP011312">
    <property type="protein sequence ID" value="AKE41601.1"/>
    <property type="molecule type" value="Genomic_DNA"/>
</dbReference>
<dbReference type="HOGENOM" id="CLU_057426_0_0_11"/>
<name>A0A0F6TDX6_9CORY</name>
<evidence type="ECO:0000256" key="6">
    <source>
        <dbReference type="ARBA" id="ARBA00015850"/>
    </source>
</evidence>
<evidence type="ECO:0000256" key="7">
    <source>
        <dbReference type="ARBA" id="ARBA00022475"/>
    </source>
</evidence>
<feature type="transmembrane region" description="Helical" evidence="19">
    <location>
        <begin position="123"/>
        <end position="144"/>
    </location>
</feature>
<dbReference type="Proteomes" id="UP000033457">
    <property type="component" value="Chromosome"/>
</dbReference>
<dbReference type="PANTHER" id="PTHR34148">
    <property type="entry name" value="ADENOSYLCOBINAMIDE-GDP RIBAZOLETRANSFERASE"/>
    <property type="match status" value="1"/>
</dbReference>
<comment type="similarity">
    <text evidence="4 19">Belongs to the CobS family.</text>
</comment>
<feature type="transmembrane region" description="Helical" evidence="19">
    <location>
        <begin position="71"/>
        <end position="89"/>
    </location>
</feature>
<evidence type="ECO:0000256" key="15">
    <source>
        <dbReference type="ARBA" id="ARBA00032605"/>
    </source>
</evidence>
<dbReference type="EC" id="2.7.8.26" evidence="5 19"/>
<feature type="transmembrane region" description="Helical" evidence="19">
    <location>
        <begin position="150"/>
        <end position="169"/>
    </location>
</feature>
<comment type="subcellular location">
    <subcellularLocation>
        <location evidence="2 19">Cell membrane</location>
        <topology evidence="2 19">Multi-pass membrane protein</topology>
    </subcellularLocation>
</comment>
<dbReference type="InterPro" id="IPR003805">
    <property type="entry name" value="CobS"/>
</dbReference>
<comment type="catalytic activity">
    <reaction evidence="17 19">
        <text>alpha-ribazole + adenosylcob(III)inamide-GDP = adenosylcob(III)alamin + GMP + H(+)</text>
        <dbReference type="Rhea" id="RHEA:16049"/>
        <dbReference type="ChEBI" id="CHEBI:10329"/>
        <dbReference type="ChEBI" id="CHEBI:15378"/>
        <dbReference type="ChEBI" id="CHEBI:18408"/>
        <dbReference type="ChEBI" id="CHEBI:58115"/>
        <dbReference type="ChEBI" id="CHEBI:60487"/>
        <dbReference type="EC" id="2.7.8.26"/>
    </reaction>
</comment>
<dbReference type="HAMAP" id="MF_00719">
    <property type="entry name" value="CobS"/>
    <property type="match status" value="1"/>
</dbReference>
<evidence type="ECO:0000256" key="16">
    <source>
        <dbReference type="ARBA" id="ARBA00032853"/>
    </source>
</evidence>
<keyword evidence="21" id="KW-1185">Reference proteome</keyword>
<evidence type="ECO:0000256" key="19">
    <source>
        <dbReference type="HAMAP-Rule" id="MF_00719"/>
    </source>
</evidence>
<comment type="function">
    <text evidence="14 19">Joins adenosylcobinamide-GDP and alpha-ribazole to generate adenosylcobalamin (Ado-cobalamin). Also synthesizes adenosylcobalamin 5'-phosphate from adenosylcobinamide-GDP and alpha-ribazole 5'-phosphate.</text>
</comment>
<keyword evidence="12 19" id="KW-1133">Transmembrane helix</keyword>
<dbReference type="GO" id="GO:0051073">
    <property type="term" value="F:adenosylcobinamide-GDP ribazoletransferase activity"/>
    <property type="evidence" value="ECO:0007669"/>
    <property type="project" value="UniProtKB-UniRule"/>
</dbReference>
<feature type="transmembrane region" description="Helical" evidence="19">
    <location>
        <begin position="181"/>
        <end position="206"/>
    </location>
</feature>
<dbReference type="RefSeq" id="WP_046439965.1">
    <property type="nucleotide sequence ID" value="NZ_CP011312.1"/>
</dbReference>
<feature type="transmembrane region" description="Helical" evidence="19">
    <location>
        <begin position="212"/>
        <end position="235"/>
    </location>
</feature>
<evidence type="ECO:0000256" key="17">
    <source>
        <dbReference type="ARBA" id="ARBA00048623"/>
    </source>
</evidence>
<comment type="catalytic activity">
    <reaction evidence="18 19">
        <text>alpha-ribazole 5'-phosphate + adenosylcob(III)inamide-GDP = adenosylcob(III)alamin 5'-phosphate + GMP + H(+)</text>
        <dbReference type="Rhea" id="RHEA:23560"/>
        <dbReference type="ChEBI" id="CHEBI:15378"/>
        <dbReference type="ChEBI" id="CHEBI:57918"/>
        <dbReference type="ChEBI" id="CHEBI:58115"/>
        <dbReference type="ChEBI" id="CHEBI:60487"/>
        <dbReference type="ChEBI" id="CHEBI:60493"/>
        <dbReference type="EC" id="2.7.8.26"/>
    </reaction>
</comment>
<keyword evidence="10 19" id="KW-0812">Transmembrane</keyword>
<evidence type="ECO:0000256" key="8">
    <source>
        <dbReference type="ARBA" id="ARBA00022573"/>
    </source>
</evidence>
<evidence type="ECO:0000313" key="20">
    <source>
        <dbReference type="EMBL" id="AKE41601.1"/>
    </source>
</evidence>
<reference evidence="20 21" key="1">
    <citation type="journal article" date="2015" name="Genome Announc.">
        <title>Complete Genome Sequence of Corynebacterium kutscheri DSM 20755, a Corynebacterial Type Strain with Remarkably Low G+C Content of Chromosomal DNA.</title>
        <authorList>
            <person name="Ruckert C."/>
            <person name="Albersmeier A."/>
            <person name="Winkler A."/>
            <person name="Tauch A."/>
        </authorList>
    </citation>
    <scope>NUCLEOTIDE SEQUENCE [LARGE SCALE GENOMIC DNA]</scope>
    <source>
        <strain evidence="20 21">DSM 20755</strain>
    </source>
</reference>
<keyword evidence="11 19" id="KW-0460">Magnesium</keyword>
<evidence type="ECO:0000256" key="3">
    <source>
        <dbReference type="ARBA" id="ARBA00004663"/>
    </source>
</evidence>
<organism evidence="20 21">
    <name type="scientific">Corynebacterium kutscheri</name>
    <dbReference type="NCBI Taxonomy" id="35755"/>
    <lineage>
        <taxon>Bacteria</taxon>
        <taxon>Bacillati</taxon>
        <taxon>Actinomycetota</taxon>
        <taxon>Actinomycetes</taxon>
        <taxon>Mycobacteriales</taxon>
        <taxon>Corynebacteriaceae</taxon>
        <taxon>Corynebacterium</taxon>
    </lineage>
</organism>
<dbReference type="STRING" id="35755.UL82_07195"/>
<dbReference type="AlphaFoldDB" id="A0A0F6TDX6"/>
<gene>
    <name evidence="19 20" type="primary">cobS</name>
    <name evidence="20" type="ORF">UL82_07195</name>
</gene>
<feature type="transmembrane region" description="Helical" evidence="19">
    <location>
        <begin position="247"/>
        <end position="271"/>
    </location>
</feature>
<dbReference type="GO" id="GO:0005886">
    <property type="term" value="C:plasma membrane"/>
    <property type="evidence" value="ECO:0007669"/>
    <property type="project" value="UniProtKB-SubCell"/>
</dbReference>
<evidence type="ECO:0000256" key="4">
    <source>
        <dbReference type="ARBA" id="ARBA00010561"/>
    </source>
</evidence>
<proteinExistence type="inferred from homology"/>
<comment type="pathway">
    <text evidence="3 19">Cofactor biosynthesis; adenosylcobalamin biosynthesis; adenosylcobalamin from cob(II)yrinate a,c-diamide: step 7/7.</text>
</comment>
<dbReference type="KEGG" id="cku:UL82_07195"/>
<evidence type="ECO:0000256" key="13">
    <source>
        <dbReference type="ARBA" id="ARBA00023136"/>
    </source>
</evidence>
<comment type="cofactor">
    <cofactor evidence="1 19">
        <name>Mg(2+)</name>
        <dbReference type="ChEBI" id="CHEBI:18420"/>
    </cofactor>
</comment>